<gene>
    <name evidence="1" type="ORF">FPOA_05143</name>
</gene>
<reference evidence="1 2" key="1">
    <citation type="submission" date="2016-06" db="EMBL/GenBank/DDBJ databases">
        <title>Living apart together: crosstalk between the core and supernumerary genomes in a fungal plant pathogen.</title>
        <authorList>
            <person name="Vanheule A."/>
            <person name="Audenaert K."/>
            <person name="Warris S."/>
            <person name="Van De Geest H."/>
            <person name="Schijlen E."/>
            <person name="Hofte M."/>
            <person name="De Saeger S."/>
            <person name="Haesaert G."/>
            <person name="Waalwijk C."/>
            <person name="Van Der Lee T."/>
        </authorList>
    </citation>
    <scope>NUCLEOTIDE SEQUENCE [LARGE SCALE GENOMIC DNA]</scope>
    <source>
        <strain evidence="1 2">2516</strain>
    </source>
</reference>
<dbReference type="EMBL" id="LYXU01000002">
    <property type="protein sequence ID" value="OBS24603.1"/>
    <property type="molecule type" value="Genomic_DNA"/>
</dbReference>
<proteinExistence type="predicted"/>
<evidence type="ECO:0000313" key="2">
    <source>
        <dbReference type="Proteomes" id="UP000091967"/>
    </source>
</evidence>
<comment type="caution">
    <text evidence="1">The sequence shown here is derived from an EMBL/GenBank/DDBJ whole genome shotgun (WGS) entry which is preliminary data.</text>
</comment>
<dbReference type="Proteomes" id="UP000091967">
    <property type="component" value="Unassembled WGS sequence"/>
</dbReference>
<name>A0A1B8AVM0_FUSPO</name>
<dbReference type="AlphaFoldDB" id="A0A1B8AVM0"/>
<accession>A0A1B8AVM0</accession>
<keyword evidence="2" id="KW-1185">Reference proteome</keyword>
<protein>
    <submittedName>
        <fullName evidence="1">Uncharacterized protein</fullName>
    </submittedName>
</protein>
<sequence length="139" mass="15723">MHLGVGPKLPTSQFIEQGEMRVICLWLPSLRDILLDALLMTTQTLEQMAESFLSTTHVLNLGWTRSRSPQIHRLVSSPANVGIPDLYFDGIDERVFEDFLQSPTFQMEFVEGNYDSPRHELSALLGAKVNLSRTFDNGE</sequence>
<organism evidence="1 2">
    <name type="scientific">Fusarium poae</name>
    <dbReference type="NCBI Taxonomy" id="36050"/>
    <lineage>
        <taxon>Eukaryota</taxon>
        <taxon>Fungi</taxon>
        <taxon>Dikarya</taxon>
        <taxon>Ascomycota</taxon>
        <taxon>Pezizomycotina</taxon>
        <taxon>Sordariomycetes</taxon>
        <taxon>Hypocreomycetidae</taxon>
        <taxon>Hypocreales</taxon>
        <taxon>Nectriaceae</taxon>
        <taxon>Fusarium</taxon>
    </lineage>
</organism>
<evidence type="ECO:0000313" key="1">
    <source>
        <dbReference type="EMBL" id="OBS24603.1"/>
    </source>
</evidence>